<sequence>MAVKMIVCDIDGTLVTDKEKVIPLANIEALKKAQAAGILVTIASGRVPSSLYDYAMTLGIIDNCQYVVGSNGGAVLNLKTNEYVYDEIISYEDTLWAMAIVKKFGYDFYLAPLDEQKAFVSRKNVITEDTFLFRNSDIKPELLDWNNIPQMCKVVISCHDEEKQNWLRQQVAVSATLRTEVTGYGFIEIIPKNVNKWQGILRLTAALKDNANIHIDWDEIMCFGDQMNDYEMIKNAKYGIALANATQQLKEVATAVTSKDNNAAGIADYLYQTILK</sequence>
<dbReference type="Gene3D" id="3.40.50.1000">
    <property type="entry name" value="HAD superfamily/HAD-like"/>
    <property type="match status" value="1"/>
</dbReference>
<evidence type="ECO:0000313" key="3">
    <source>
        <dbReference type="Proteomes" id="UP000031565"/>
    </source>
</evidence>
<dbReference type="PANTHER" id="PTHR10000:SF8">
    <property type="entry name" value="HAD SUPERFAMILY HYDROLASE-LIKE, TYPE 3"/>
    <property type="match status" value="1"/>
</dbReference>
<gene>
    <name evidence="2" type="ORF">D6D54_01825</name>
    <name evidence="1" type="ORF">SMSRO_SF022020</name>
</gene>
<proteinExistence type="predicted"/>
<dbReference type="EMBL" id="RAHC01000001">
    <property type="protein sequence ID" value="RUP78309.1"/>
    <property type="molecule type" value="Genomic_DNA"/>
</dbReference>
<reference evidence="1 3" key="2">
    <citation type="journal article" date="2015" name="MBio">
        <title>Genome sequence of the Drosophila melanogaster male-killing Spiroplasma strain MSRO endosymbiont.</title>
        <authorList>
            <person name="Paredes J.C."/>
            <person name="Herren J.K."/>
            <person name="Schupfer F."/>
            <person name="Marin R."/>
            <person name="Claverol S."/>
            <person name="Kuo C.H."/>
            <person name="Lemaitre B."/>
            <person name="Beven L."/>
        </authorList>
    </citation>
    <scope>NUCLEOTIDE SEQUENCE [LARGE SCALE GENOMIC DNA]</scope>
    <source>
        <strain evidence="1 3">MSRO</strain>
    </source>
</reference>
<evidence type="ECO:0000313" key="2">
    <source>
        <dbReference type="EMBL" id="RUP78309.1"/>
    </source>
</evidence>
<dbReference type="PROSITE" id="PS01229">
    <property type="entry name" value="COF_2"/>
    <property type="match status" value="1"/>
</dbReference>
<dbReference type="PANTHER" id="PTHR10000">
    <property type="entry name" value="PHOSPHOSERINE PHOSPHATASE"/>
    <property type="match status" value="1"/>
</dbReference>
<reference evidence="1" key="1">
    <citation type="submission" date="2014-10" db="EMBL/GenBank/DDBJ databases">
        <authorList>
            <person name="Seo M.-J."/>
            <person name="Seok Y.J."/>
            <person name="Cha I.-T."/>
        </authorList>
    </citation>
    <scope>NUCLEOTIDE SEQUENCE</scope>
    <source>
        <strain evidence="1">MSRO</strain>
    </source>
</reference>
<dbReference type="EMBL" id="JTLV02000001">
    <property type="protein sequence ID" value="PQM32294.1"/>
    <property type="molecule type" value="Genomic_DNA"/>
</dbReference>
<dbReference type="EC" id="3.1.3.-" evidence="1"/>
<dbReference type="Proteomes" id="UP000031565">
    <property type="component" value="Unassembled WGS sequence"/>
</dbReference>
<dbReference type="GO" id="GO:0005829">
    <property type="term" value="C:cytosol"/>
    <property type="evidence" value="ECO:0007669"/>
    <property type="project" value="TreeGrafter"/>
</dbReference>
<dbReference type="InterPro" id="IPR036412">
    <property type="entry name" value="HAD-like_sf"/>
</dbReference>
<dbReference type="RefSeq" id="WP_040094314.1">
    <property type="nucleotide sequence ID" value="NZ_CM020866.1"/>
</dbReference>
<evidence type="ECO:0000313" key="4">
    <source>
        <dbReference type="Proteomes" id="UP000274545"/>
    </source>
</evidence>
<dbReference type="NCBIfam" id="TIGR01484">
    <property type="entry name" value="HAD-SF-IIB"/>
    <property type="match status" value="1"/>
</dbReference>
<dbReference type="Pfam" id="PF08282">
    <property type="entry name" value="Hydrolase_3"/>
    <property type="match status" value="1"/>
</dbReference>
<protein>
    <submittedName>
        <fullName evidence="1">Cof-like hydrolase</fullName>
        <ecNumber evidence="1">3.1.3.-</ecNumber>
    </submittedName>
    <submittedName>
        <fullName evidence="2">Cof-type HAD-IIB family hydrolase</fullName>
    </submittedName>
</protein>
<dbReference type="Gene3D" id="3.30.1240.10">
    <property type="match status" value="1"/>
</dbReference>
<keyword evidence="3" id="KW-1185">Reference proteome</keyword>
<dbReference type="Proteomes" id="UP000274545">
    <property type="component" value="Unassembled WGS sequence"/>
</dbReference>
<dbReference type="InterPro" id="IPR006379">
    <property type="entry name" value="HAD-SF_hydro_IIB"/>
</dbReference>
<comment type="caution">
    <text evidence="1">The sequence shown here is derived from an EMBL/GenBank/DDBJ whole genome shotgun (WGS) entry which is preliminary data.</text>
</comment>
<dbReference type="InterPro" id="IPR023214">
    <property type="entry name" value="HAD_sf"/>
</dbReference>
<reference evidence="1" key="3">
    <citation type="submission" date="2017-11" db="EMBL/GenBank/DDBJ databases">
        <title>Cell-free culture of the endosymbiotic bacteria Spiroplasma poulsonii highlights bacterial genes involved in host-symbiont interactions.</title>
        <authorList>
            <person name="Masson F."/>
            <person name="Calderon Copete S.P."/>
            <person name="Schupfer F."/>
            <person name="Garcia-Arraez G."/>
            <person name="Lemaitre B."/>
        </authorList>
    </citation>
    <scope>NUCLEOTIDE SEQUENCE</scope>
    <source>
        <strain evidence="1">MSRO</strain>
    </source>
</reference>
<accession>A0A2P6FG00</accession>
<organism evidence="1 3">
    <name type="scientific">Spiroplasma poulsonii</name>
    <dbReference type="NCBI Taxonomy" id="2138"/>
    <lineage>
        <taxon>Bacteria</taxon>
        <taxon>Bacillati</taxon>
        <taxon>Mycoplasmatota</taxon>
        <taxon>Mollicutes</taxon>
        <taxon>Entomoplasmatales</taxon>
        <taxon>Spiroplasmataceae</taxon>
        <taxon>Spiroplasma</taxon>
    </lineage>
</organism>
<dbReference type="GO" id="GO:0000287">
    <property type="term" value="F:magnesium ion binding"/>
    <property type="evidence" value="ECO:0007669"/>
    <property type="project" value="TreeGrafter"/>
</dbReference>
<dbReference type="GO" id="GO:0016791">
    <property type="term" value="F:phosphatase activity"/>
    <property type="evidence" value="ECO:0007669"/>
    <property type="project" value="UniProtKB-ARBA"/>
</dbReference>
<dbReference type="AlphaFoldDB" id="A0A2P6FG00"/>
<evidence type="ECO:0000313" key="1">
    <source>
        <dbReference type="EMBL" id="PQM32294.1"/>
    </source>
</evidence>
<dbReference type="STRING" id="2138.SMSRO_v1c19990"/>
<keyword evidence="1" id="KW-0378">Hydrolase</keyword>
<dbReference type="NCBIfam" id="TIGR00099">
    <property type="entry name" value="Cof-subfamily"/>
    <property type="match status" value="1"/>
</dbReference>
<name>A0A2P6FG00_9MOLU</name>
<dbReference type="SUPFAM" id="SSF56784">
    <property type="entry name" value="HAD-like"/>
    <property type="match status" value="1"/>
</dbReference>
<reference evidence="2 4" key="4">
    <citation type="journal article" date="2019" name="Genome Biol. Evol.">
        <title>Toxin and genome evolution in a Drosophila defensive symbiosis.</title>
        <authorList>
            <person name="Ballinger M.J."/>
            <person name="Gawryluk R.M."/>
            <person name="Perlman S.J."/>
        </authorList>
    </citation>
    <scope>NUCLEOTIDE SEQUENCE [LARGE SCALE GENOMIC DNA]</scope>
    <source>
        <strain evidence="2">SNeo</strain>
        <strain evidence="4">sNeo</strain>
    </source>
</reference>
<dbReference type="SFLD" id="SFLDS00003">
    <property type="entry name" value="Haloacid_Dehalogenase"/>
    <property type="match status" value="1"/>
</dbReference>
<dbReference type="OrthoDB" id="388395at2"/>
<dbReference type="InterPro" id="IPR000150">
    <property type="entry name" value="Cof"/>
</dbReference>
<dbReference type="SFLD" id="SFLDG01140">
    <property type="entry name" value="C2.B:_Phosphomannomutase_and_P"/>
    <property type="match status" value="1"/>
</dbReference>